<feature type="compositionally biased region" description="Low complexity" evidence="1">
    <location>
        <begin position="157"/>
        <end position="168"/>
    </location>
</feature>
<gene>
    <name evidence="2" type="ORF">Tc00.1047053507443.53</name>
</gene>
<evidence type="ECO:0000313" key="3">
    <source>
        <dbReference type="Proteomes" id="UP000002296"/>
    </source>
</evidence>
<feature type="non-terminal residue" evidence="2">
    <location>
        <position position="1"/>
    </location>
</feature>
<dbReference type="PaxDb" id="353153-Q4CPP5"/>
<feature type="compositionally biased region" description="Basic residues" evidence="1">
    <location>
        <begin position="127"/>
        <end position="137"/>
    </location>
</feature>
<name>Q4CPP5_TRYCC</name>
<feature type="compositionally biased region" description="Low complexity" evidence="1">
    <location>
        <begin position="140"/>
        <end position="149"/>
    </location>
</feature>
<dbReference type="EMBL" id="AAHK01002608">
    <property type="protein sequence ID" value="EAN82250.1"/>
    <property type="molecule type" value="Genomic_DNA"/>
</dbReference>
<proteinExistence type="predicted"/>
<dbReference type="AlphaFoldDB" id="Q4CPP5"/>
<accession>Q4CPP5</accession>
<dbReference type="Proteomes" id="UP000002296">
    <property type="component" value="Unassembled WGS sequence"/>
</dbReference>
<reference evidence="2 3" key="1">
    <citation type="journal article" date="2005" name="Science">
        <title>The genome sequence of Trypanosoma cruzi, etiologic agent of Chagas disease.</title>
        <authorList>
            <person name="El-Sayed N.M."/>
            <person name="Myler P.J."/>
            <person name="Bartholomeu D.C."/>
            <person name="Nilsson D."/>
            <person name="Aggarwal G."/>
            <person name="Tran A.N."/>
            <person name="Ghedin E."/>
            <person name="Worthey E.A."/>
            <person name="Delcher A.L."/>
            <person name="Blandin G."/>
            <person name="Westenberger S.J."/>
            <person name="Caler E."/>
            <person name="Cerqueira G.C."/>
            <person name="Branche C."/>
            <person name="Haas B."/>
            <person name="Anupama A."/>
            <person name="Arner E."/>
            <person name="Aslund L."/>
            <person name="Attipoe P."/>
            <person name="Bontempi E."/>
            <person name="Bringaud F."/>
            <person name="Burton P."/>
            <person name="Cadag E."/>
            <person name="Campbell D.A."/>
            <person name="Carrington M."/>
            <person name="Crabtree J."/>
            <person name="Darban H."/>
            <person name="da Silveira J.F."/>
            <person name="de Jong P."/>
            <person name="Edwards K."/>
            <person name="Englund P.T."/>
            <person name="Fazelina G."/>
            <person name="Feldblyum T."/>
            <person name="Ferella M."/>
            <person name="Frasch A.C."/>
            <person name="Gull K."/>
            <person name="Horn D."/>
            <person name="Hou L."/>
            <person name="Huang Y."/>
            <person name="Kindlund E."/>
            <person name="Klingbeil M."/>
            <person name="Kluge S."/>
            <person name="Koo H."/>
            <person name="Lacerda D."/>
            <person name="Levin M.J."/>
            <person name="Lorenzi H."/>
            <person name="Louie T."/>
            <person name="Machado C.R."/>
            <person name="McCulloch R."/>
            <person name="McKenna A."/>
            <person name="Mizuno Y."/>
            <person name="Mottram J.C."/>
            <person name="Nelson S."/>
            <person name="Ochaya S."/>
            <person name="Osoegawa K."/>
            <person name="Pai G."/>
            <person name="Parsons M."/>
            <person name="Pentony M."/>
            <person name="Pettersson U."/>
            <person name="Pop M."/>
            <person name="Ramirez J.L."/>
            <person name="Rinta J."/>
            <person name="Robertson L."/>
            <person name="Salzberg S.L."/>
            <person name="Sanchez D.O."/>
            <person name="Seyler A."/>
            <person name="Sharma R."/>
            <person name="Shetty J."/>
            <person name="Simpson A.J."/>
            <person name="Sisk E."/>
            <person name="Tammi M.T."/>
            <person name="Tarleton R."/>
            <person name="Teixeira S."/>
            <person name="Van Aken S."/>
            <person name="Vogt C."/>
            <person name="Ward P.N."/>
            <person name="Wickstead B."/>
            <person name="Wortman J."/>
            <person name="White O."/>
            <person name="Fraser C.M."/>
            <person name="Stuart K.D."/>
            <person name="Andersson B."/>
        </authorList>
    </citation>
    <scope>NUCLEOTIDE SEQUENCE [LARGE SCALE GENOMIC DNA]</scope>
    <source>
        <strain evidence="2 3">CL Brener</strain>
    </source>
</reference>
<feature type="region of interest" description="Disordered" evidence="1">
    <location>
        <begin position="76"/>
        <end position="168"/>
    </location>
</feature>
<dbReference type="KEGG" id="tcr:507443.53"/>
<dbReference type="VEuPathDB" id="TriTrypDB:TcCLB.507443.53"/>
<dbReference type="RefSeq" id="XP_804101.1">
    <property type="nucleotide sequence ID" value="XM_799008.1"/>
</dbReference>
<dbReference type="GeneID" id="3533444"/>
<comment type="caution">
    <text evidence="2">The sequence shown here is derived from an EMBL/GenBank/DDBJ whole genome shotgun (WGS) entry which is preliminary data.</text>
</comment>
<evidence type="ECO:0000256" key="1">
    <source>
        <dbReference type="SAM" id="MobiDB-lite"/>
    </source>
</evidence>
<sequence>ARSSGELLLSRGNFMDAGSSANRIELEREEAGVVAASRGRGSAKLILFPSATRPRSSQVSGNMLADVHPLCAPWPIEEEEELDKDDREWNSRVNPLGASEEAPTDMASPSVAVPRKKQKGAADKGRAAGKVRPRRGTTHSDSASSSSVKRSGKKSSRGGFFSRICCTS</sequence>
<protein>
    <submittedName>
        <fullName evidence="2">Uncharacterized protein</fullName>
    </submittedName>
</protein>
<dbReference type="InParanoid" id="Q4CPP5"/>
<evidence type="ECO:0000313" key="2">
    <source>
        <dbReference type="EMBL" id="EAN82250.1"/>
    </source>
</evidence>
<organism evidence="2 3">
    <name type="scientific">Trypanosoma cruzi (strain CL Brener)</name>
    <dbReference type="NCBI Taxonomy" id="353153"/>
    <lineage>
        <taxon>Eukaryota</taxon>
        <taxon>Discoba</taxon>
        <taxon>Euglenozoa</taxon>
        <taxon>Kinetoplastea</taxon>
        <taxon>Metakinetoplastina</taxon>
        <taxon>Trypanosomatida</taxon>
        <taxon>Trypanosomatidae</taxon>
        <taxon>Trypanosoma</taxon>
        <taxon>Schizotrypanum</taxon>
    </lineage>
</organism>
<keyword evidence="3" id="KW-1185">Reference proteome</keyword>